<organism evidence="3 4">
    <name type="scientific">Nocardiopsis aegyptia</name>
    <dbReference type="NCBI Taxonomy" id="220378"/>
    <lineage>
        <taxon>Bacteria</taxon>
        <taxon>Bacillati</taxon>
        <taxon>Actinomycetota</taxon>
        <taxon>Actinomycetes</taxon>
        <taxon>Streptosporangiales</taxon>
        <taxon>Nocardiopsidaceae</taxon>
        <taxon>Nocardiopsis</taxon>
    </lineage>
</organism>
<evidence type="ECO:0000256" key="1">
    <source>
        <dbReference type="SAM" id="MobiDB-lite"/>
    </source>
</evidence>
<keyword evidence="2" id="KW-0472">Membrane</keyword>
<keyword evidence="2" id="KW-1133">Transmembrane helix</keyword>
<keyword evidence="4" id="KW-1185">Reference proteome</keyword>
<dbReference type="EMBL" id="JACCFS010000001">
    <property type="protein sequence ID" value="NYJ38061.1"/>
    <property type="molecule type" value="Genomic_DNA"/>
</dbReference>
<dbReference type="Proteomes" id="UP000572051">
    <property type="component" value="Unassembled WGS sequence"/>
</dbReference>
<proteinExistence type="predicted"/>
<feature type="region of interest" description="Disordered" evidence="1">
    <location>
        <begin position="183"/>
        <end position="235"/>
    </location>
</feature>
<dbReference type="Gene3D" id="3.30.200.20">
    <property type="entry name" value="Phosphorylase Kinase, domain 1"/>
    <property type="match status" value="1"/>
</dbReference>
<evidence type="ECO:0000256" key="2">
    <source>
        <dbReference type="SAM" id="Phobius"/>
    </source>
</evidence>
<feature type="transmembrane region" description="Helical" evidence="2">
    <location>
        <begin position="150"/>
        <end position="174"/>
    </location>
</feature>
<feature type="compositionally biased region" description="Acidic residues" evidence="1">
    <location>
        <begin position="222"/>
        <end position="235"/>
    </location>
</feature>
<sequence>MAVRALGLNEGDPRQLGRFRLEGRMGASALGVVYVGRDSSGDRVSIAVLDSGAGVDDQARAQFTEAVRADGDVVASRTRGRGALWAAVPLAENGVGAGSLLERAARSGRVAARGPVVLPHWAGHRGGAAVRWAPWAGRRDSAVAAGEGNWWLIGGLGAVLLLLLLLVTVLYLWMLQFPPPEIPMTQPEMEQTEPSGEESEPAEEGEGDPAEPTPVPSVGPSDGEDGWGDQPEDNL</sequence>
<keyword evidence="2" id="KW-0812">Transmembrane</keyword>
<protein>
    <submittedName>
        <fullName evidence="3">Na+-transporting methylmalonyl-CoA/oxaloacetate decarboxylase gamma subunit</fullName>
    </submittedName>
</protein>
<name>A0A7Z0EUH6_9ACTN</name>
<dbReference type="AlphaFoldDB" id="A0A7Z0EUH6"/>
<reference evidence="3 4" key="1">
    <citation type="submission" date="2020-07" db="EMBL/GenBank/DDBJ databases">
        <title>Sequencing the genomes of 1000 actinobacteria strains.</title>
        <authorList>
            <person name="Klenk H.-P."/>
        </authorList>
    </citation>
    <scope>NUCLEOTIDE SEQUENCE [LARGE SCALE GENOMIC DNA]</scope>
    <source>
        <strain evidence="3 4">DSM 44442</strain>
    </source>
</reference>
<evidence type="ECO:0000313" key="3">
    <source>
        <dbReference type="EMBL" id="NYJ38061.1"/>
    </source>
</evidence>
<dbReference type="RefSeq" id="WP_179829261.1">
    <property type="nucleotide sequence ID" value="NZ_JACCFS010000001.1"/>
</dbReference>
<evidence type="ECO:0000313" key="4">
    <source>
        <dbReference type="Proteomes" id="UP000572051"/>
    </source>
</evidence>
<feature type="compositionally biased region" description="Acidic residues" evidence="1">
    <location>
        <begin position="195"/>
        <end position="209"/>
    </location>
</feature>
<gene>
    <name evidence="3" type="ORF">HNR10_005942</name>
</gene>
<accession>A0A7Z0EUH6</accession>
<comment type="caution">
    <text evidence="3">The sequence shown here is derived from an EMBL/GenBank/DDBJ whole genome shotgun (WGS) entry which is preliminary data.</text>
</comment>